<dbReference type="RefSeq" id="WP_251909364.1">
    <property type="nucleotide sequence ID" value="NZ_JAMRXG010000001.1"/>
</dbReference>
<keyword evidence="2" id="KW-0472">Membrane</keyword>
<sequence>MEWETPEQRAIRRKHRMRLAVVGPIAVLAVGIAVVAYMRDPENTNSPAPQVSPAFVGEWRGVADNGRDTFDIVLRITGDTADRTVTNKASGARCEYAERVSAATETELTLTARSSTGMGCDTDPRTTAQLHTDGGLAYRTGPAGSTVTGTLRKG</sequence>
<keyword evidence="2" id="KW-0812">Transmembrane</keyword>
<gene>
    <name evidence="3" type="ORF">NDR86_03405</name>
</gene>
<proteinExistence type="predicted"/>
<keyword evidence="2" id="KW-1133">Transmembrane helix</keyword>
<reference evidence="3" key="1">
    <citation type="submission" date="2022-06" db="EMBL/GenBank/DDBJ databases">
        <title>Novel species in genus nocardia.</title>
        <authorList>
            <person name="Li F."/>
        </authorList>
    </citation>
    <scope>NUCLEOTIDE SEQUENCE</scope>
    <source>
        <strain evidence="3">CDC141</strain>
    </source>
</reference>
<evidence type="ECO:0000313" key="3">
    <source>
        <dbReference type="EMBL" id="MCM6772518.1"/>
    </source>
</evidence>
<comment type="caution">
    <text evidence="3">The sequence shown here is derived from an EMBL/GenBank/DDBJ whole genome shotgun (WGS) entry which is preliminary data.</text>
</comment>
<evidence type="ECO:0000256" key="2">
    <source>
        <dbReference type="SAM" id="Phobius"/>
    </source>
</evidence>
<feature type="region of interest" description="Disordered" evidence="1">
    <location>
        <begin position="132"/>
        <end position="154"/>
    </location>
</feature>
<organism evidence="3 4">
    <name type="scientific">Nocardia pulmonis</name>
    <dbReference type="NCBI Taxonomy" id="2951408"/>
    <lineage>
        <taxon>Bacteria</taxon>
        <taxon>Bacillati</taxon>
        <taxon>Actinomycetota</taxon>
        <taxon>Actinomycetes</taxon>
        <taxon>Mycobacteriales</taxon>
        <taxon>Nocardiaceae</taxon>
        <taxon>Nocardia</taxon>
    </lineage>
</organism>
<protein>
    <submittedName>
        <fullName evidence="3">Uncharacterized protein</fullName>
    </submittedName>
</protein>
<accession>A0A9X2E3Q4</accession>
<name>A0A9X2E3Q4_9NOCA</name>
<evidence type="ECO:0000313" key="4">
    <source>
        <dbReference type="Proteomes" id="UP001139157"/>
    </source>
</evidence>
<feature type="transmembrane region" description="Helical" evidence="2">
    <location>
        <begin position="19"/>
        <end position="38"/>
    </location>
</feature>
<evidence type="ECO:0000256" key="1">
    <source>
        <dbReference type="SAM" id="MobiDB-lite"/>
    </source>
</evidence>
<dbReference type="EMBL" id="JAMRXG010000001">
    <property type="protein sequence ID" value="MCM6772518.1"/>
    <property type="molecule type" value="Genomic_DNA"/>
</dbReference>
<feature type="compositionally biased region" description="Polar residues" evidence="1">
    <location>
        <begin position="143"/>
        <end position="154"/>
    </location>
</feature>
<dbReference type="Proteomes" id="UP001139157">
    <property type="component" value="Unassembled WGS sequence"/>
</dbReference>
<keyword evidence="4" id="KW-1185">Reference proteome</keyword>
<dbReference type="AlphaFoldDB" id="A0A9X2E3Q4"/>